<dbReference type="InterPro" id="IPR053195">
    <property type="entry name" value="Bax-like"/>
</dbReference>
<organism evidence="4 5">
    <name type="scientific">Parahaliea maris</name>
    <dbReference type="NCBI Taxonomy" id="2716870"/>
    <lineage>
        <taxon>Bacteria</taxon>
        <taxon>Pseudomonadati</taxon>
        <taxon>Pseudomonadota</taxon>
        <taxon>Gammaproteobacteria</taxon>
        <taxon>Cellvibrionales</taxon>
        <taxon>Halieaceae</taxon>
        <taxon>Parahaliea</taxon>
    </lineage>
</organism>
<dbReference type="PROSITE" id="PS51257">
    <property type="entry name" value="PROKAR_LIPOPROTEIN"/>
    <property type="match status" value="1"/>
</dbReference>
<keyword evidence="2" id="KW-0732">Signal</keyword>
<feature type="compositionally biased region" description="Low complexity" evidence="1">
    <location>
        <begin position="30"/>
        <end position="43"/>
    </location>
</feature>
<evidence type="ECO:0000259" key="3">
    <source>
        <dbReference type="Pfam" id="PF01832"/>
    </source>
</evidence>
<dbReference type="Gene3D" id="1.10.530.10">
    <property type="match status" value="1"/>
</dbReference>
<evidence type="ECO:0000313" key="4">
    <source>
        <dbReference type="EMBL" id="TXS95201.1"/>
    </source>
</evidence>
<feature type="chain" id="PRO_5022718107" description="Mannosyl-glycoprotein endo-beta-N-acetylglucosamidase-like domain-containing protein" evidence="2">
    <location>
        <begin position="20"/>
        <end position="376"/>
    </location>
</feature>
<protein>
    <recommendedName>
        <fullName evidence="3">Mannosyl-glycoprotein endo-beta-N-acetylglucosamidase-like domain-containing protein</fullName>
    </recommendedName>
</protein>
<sequence>MPRTLICSLLAIPLLLLQACGDPAPEQVDSDSGTASAAETSTAPVPPPRASGSLVAAETEVVVTAGVDSTIEFLEAENWWGTPTDDEPLQVPHLLVTRIKPSWQEASQALPVQQKKAFFYRLMLPLVMHANSMVAEFRRGLEQARKELDTQGKVSPESLALLQRLAGLLPGETREYMEALESNTPELEAMIESLLYRLDEVPPGLALGQAAYESGYGTSRFAVEGHSLFGQWTYKDDGIKPKEQRASKGNHQIKAFEWPFDSVRGYFINLMTHPAYEDFRHLRAQLRAEGKPLDSLVLADGLLSYSERGAEYVDSLKGMIRHNHLYIADHAVLRDEPIRFLLTEESEEAAQQTRDGIEAMRASGEMQEILERMRLE</sequence>
<accession>A0A5C9A7K2</accession>
<dbReference type="GO" id="GO:0004040">
    <property type="term" value="F:amidase activity"/>
    <property type="evidence" value="ECO:0007669"/>
    <property type="project" value="InterPro"/>
</dbReference>
<dbReference type="Proteomes" id="UP000321039">
    <property type="component" value="Unassembled WGS sequence"/>
</dbReference>
<reference evidence="4 5" key="1">
    <citation type="submission" date="2019-08" db="EMBL/GenBank/DDBJ databases">
        <title>Parahaliea maris sp. nov., isolated from the surface seawater.</title>
        <authorList>
            <person name="Liu Y."/>
        </authorList>
    </citation>
    <scope>NUCLEOTIDE SEQUENCE [LARGE SCALE GENOMIC DNA]</scope>
    <source>
        <strain evidence="4 5">HSLHS9</strain>
    </source>
</reference>
<keyword evidence="5" id="KW-1185">Reference proteome</keyword>
<comment type="caution">
    <text evidence="4">The sequence shown here is derived from an EMBL/GenBank/DDBJ whole genome shotgun (WGS) entry which is preliminary data.</text>
</comment>
<evidence type="ECO:0000256" key="1">
    <source>
        <dbReference type="SAM" id="MobiDB-lite"/>
    </source>
</evidence>
<dbReference type="InterPro" id="IPR002901">
    <property type="entry name" value="MGlyc_endo_b_GlcNAc-like_dom"/>
</dbReference>
<name>A0A5C9A7K2_9GAMM</name>
<evidence type="ECO:0000256" key="2">
    <source>
        <dbReference type="SAM" id="SignalP"/>
    </source>
</evidence>
<dbReference type="PANTHER" id="PTHR40572:SF1">
    <property type="entry name" value="PROTEIN BAX"/>
    <property type="match status" value="1"/>
</dbReference>
<dbReference type="AlphaFoldDB" id="A0A5C9A7K2"/>
<feature type="domain" description="Mannosyl-glycoprotein endo-beta-N-acetylglucosamidase-like" evidence="3">
    <location>
        <begin position="200"/>
        <end position="324"/>
    </location>
</feature>
<gene>
    <name evidence="4" type="ORF">FV139_04685</name>
</gene>
<dbReference type="RefSeq" id="WP_148067112.1">
    <property type="nucleotide sequence ID" value="NZ_VRZA01000002.1"/>
</dbReference>
<dbReference type="Pfam" id="PF01832">
    <property type="entry name" value="Glucosaminidase"/>
    <property type="match status" value="1"/>
</dbReference>
<proteinExistence type="predicted"/>
<feature type="signal peptide" evidence="2">
    <location>
        <begin position="1"/>
        <end position="19"/>
    </location>
</feature>
<feature type="region of interest" description="Disordered" evidence="1">
    <location>
        <begin position="25"/>
        <end position="52"/>
    </location>
</feature>
<evidence type="ECO:0000313" key="5">
    <source>
        <dbReference type="Proteomes" id="UP000321039"/>
    </source>
</evidence>
<dbReference type="EMBL" id="VRZA01000002">
    <property type="protein sequence ID" value="TXS95201.1"/>
    <property type="molecule type" value="Genomic_DNA"/>
</dbReference>
<dbReference type="PANTHER" id="PTHR40572">
    <property type="entry name" value="PROTEIN BAX"/>
    <property type="match status" value="1"/>
</dbReference>